<proteinExistence type="predicted"/>
<name>A0A939J615_9HYPH</name>
<accession>A0A939J615</accession>
<dbReference type="RefSeq" id="WP_206938780.1">
    <property type="nucleotide sequence ID" value="NZ_JAFLNF010000002.1"/>
</dbReference>
<sequence length="190" mass="20739">MALAALLKEVKSMPIWVALFRGINVGGHRKVPMKALRGLFERLEFTDVKTYIQSGNAVFASSQHNPERIGTTLSEAFEREFGFAVQILVLSADAFVDVLNACPFQAGEADENLVHVFFFAEGIPASDVVEPIEKVRAATEQIHLGDRAFYLRAPDGIGRSRLVSRIDRLLGVPTTARNLKSVSAIAALTA</sequence>
<dbReference type="PIRSF" id="PIRSF008502">
    <property type="entry name" value="UCP008502"/>
    <property type="match status" value="1"/>
</dbReference>
<dbReference type="AlphaFoldDB" id="A0A939J615"/>
<dbReference type="EMBL" id="JAFLNF010000002">
    <property type="protein sequence ID" value="MBO0344647.1"/>
    <property type="molecule type" value="Genomic_DNA"/>
</dbReference>
<organism evidence="1 2">
    <name type="scientific">Roseibium limicola</name>
    <dbReference type="NCBI Taxonomy" id="2816037"/>
    <lineage>
        <taxon>Bacteria</taxon>
        <taxon>Pseudomonadati</taxon>
        <taxon>Pseudomonadota</taxon>
        <taxon>Alphaproteobacteria</taxon>
        <taxon>Hyphomicrobiales</taxon>
        <taxon>Stappiaceae</taxon>
        <taxon>Roseibium</taxon>
    </lineage>
</organism>
<dbReference type="PANTHER" id="PTHR36439:SF1">
    <property type="entry name" value="DUF1697 DOMAIN-CONTAINING PROTEIN"/>
    <property type="match status" value="1"/>
</dbReference>
<gene>
    <name evidence="1" type="ORF">J0X15_05410</name>
</gene>
<dbReference type="InterPro" id="IPR012545">
    <property type="entry name" value="DUF1697"/>
</dbReference>
<protein>
    <submittedName>
        <fullName evidence="1">DUF1697 domain-containing protein</fullName>
    </submittedName>
</protein>
<comment type="caution">
    <text evidence="1">The sequence shown here is derived from an EMBL/GenBank/DDBJ whole genome shotgun (WGS) entry which is preliminary data.</text>
</comment>
<dbReference type="Proteomes" id="UP000664779">
    <property type="component" value="Unassembled WGS sequence"/>
</dbReference>
<reference evidence="1" key="1">
    <citation type="submission" date="2021-03" db="EMBL/GenBank/DDBJ databases">
        <title>Roseibium sp. CAU 1637 isolated from Incheon.</title>
        <authorList>
            <person name="Kim W."/>
        </authorList>
    </citation>
    <scope>NUCLEOTIDE SEQUENCE</scope>
    <source>
        <strain evidence="1">CAU 1637</strain>
    </source>
</reference>
<evidence type="ECO:0000313" key="2">
    <source>
        <dbReference type="Proteomes" id="UP000664779"/>
    </source>
</evidence>
<dbReference type="Gene3D" id="3.30.70.1280">
    <property type="entry name" value="SP0830-like domains"/>
    <property type="match status" value="1"/>
</dbReference>
<dbReference type="Pfam" id="PF08002">
    <property type="entry name" value="DUF1697"/>
    <property type="match status" value="1"/>
</dbReference>
<evidence type="ECO:0000313" key="1">
    <source>
        <dbReference type="EMBL" id="MBO0344647.1"/>
    </source>
</evidence>
<dbReference type="SUPFAM" id="SSF160379">
    <property type="entry name" value="SP0830-like"/>
    <property type="match status" value="1"/>
</dbReference>
<keyword evidence="2" id="KW-1185">Reference proteome</keyword>
<dbReference type="PANTHER" id="PTHR36439">
    <property type="entry name" value="BLL4334 PROTEIN"/>
    <property type="match status" value="1"/>
</dbReference>